<protein>
    <submittedName>
        <fullName evidence="2">Uncharacterized protein</fullName>
    </submittedName>
</protein>
<feature type="transmembrane region" description="Helical" evidence="1">
    <location>
        <begin position="186"/>
        <end position="206"/>
    </location>
</feature>
<feature type="transmembrane region" description="Helical" evidence="1">
    <location>
        <begin position="115"/>
        <end position="137"/>
    </location>
</feature>
<proteinExistence type="predicted"/>
<comment type="caution">
    <text evidence="2">The sequence shown here is derived from an EMBL/GenBank/DDBJ whole genome shotgun (WGS) entry which is preliminary data.</text>
</comment>
<feature type="transmembrane region" description="Helical" evidence="1">
    <location>
        <begin position="307"/>
        <end position="333"/>
    </location>
</feature>
<organism evidence="2 3">
    <name type="scientific">Clostridium thermobutyricum DSM 4928</name>
    <dbReference type="NCBI Taxonomy" id="1121339"/>
    <lineage>
        <taxon>Bacteria</taxon>
        <taxon>Bacillati</taxon>
        <taxon>Bacillota</taxon>
        <taxon>Clostridia</taxon>
        <taxon>Eubacteriales</taxon>
        <taxon>Clostridiaceae</taxon>
        <taxon>Clostridium</taxon>
    </lineage>
</organism>
<feature type="transmembrane region" description="Helical" evidence="1">
    <location>
        <begin position="353"/>
        <end position="378"/>
    </location>
</feature>
<keyword evidence="1" id="KW-1133">Transmembrane helix</keyword>
<evidence type="ECO:0000313" key="3">
    <source>
        <dbReference type="Proteomes" id="UP000191448"/>
    </source>
</evidence>
<dbReference type="AlphaFoldDB" id="A0A1V4SUJ1"/>
<evidence type="ECO:0000256" key="1">
    <source>
        <dbReference type="SAM" id="Phobius"/>
    </source>
</evidence>
<feature type="transmembrane region" description="Helical" evidence="1">
    <location>
        <begin position="472"/>
        <end position="492"/>
    </location>
</feature>
<dbReference type="OrthoDB" id="138672at2"/>
<feature type="transmembrane region" description="Helical" evidence="1">
    <location>
        <begin position="432"/>
        <end position="451"/>
    </location>
</feature>
<sequence>MSRFFNFLKYDFINTYSLNRLIKGDKKKNFYKLALGLFLSVYIIGFSFIFNNFLGKDLAKAGFGEYALAMSLSMSFGVIGIAGILKLAGAIFGGRDYNILGTMPINKIEIVMVKIINILIPTYILTLIFIIPSYIVYMQNAPYVNGTFLIYGIIMSLFVPIIPTAIATLIGTVLMYVASKFKYKNIITIIIFLIFIIGVMIFPTVFGEDFLNGILKNSKSISDIFYSIYPPSKFYINALVNGSFLDMVIFIGISLAIFIAFVWVVNTVYLSINSKLLETSRKNNFKMKSLKENSVEKTLIQNEIKRYLGIPMVILNTCLGAVLFVIYSCATIFMGEKSIEVIFESNMYSDLKLGVIILVGAFCLLLTCTTSNTISLEGNKFWQLRALPIDTETIFKSKIMVNLLISVPSAIIGGILSSIGLGLTFIEGVCAIGLLIIICLFVSMGGLLVNLKFYTLTWTSEVAVVKRSASSMIMTFGGLALVFGAGFLFTQINISLNIYLMIITMFFVIADIIFFYLLKKWGVERFNQI</sequence>
<dbReference type="RefSeq" id="WP_080023049.1">
    <property type="nucleotide sequence ID" value="NZ_LTAY01000047.1"/>
</dbReference>
<feature type="transmembrane region" description="Helical" evidence="1">
    <location>
        <begin position="247"/>
        <end position="272"/>
    </location>
</feature>
<feature type="transmembrane region" description="Helical" evidence="1">
    <location>
        <begin position="399"/>
        <end position="426"/>
    </location>
</feature>
<gene>
    <name evidence="2" type="ORF">CLTHE_18310</name>
</gene>
<keyword evidence="1" id="KW-0812">Transmembrane</keyword>
<name>A0A1V4SUJ1_9CLOT</name>
<feature type="transmembrane region" description="Helical" evidence="1">
    <location>
        <begin position="149"/>
        <end position="174"/>
    </location>
</feature>
<dbReference type="EMBL" id="LTAY01000047">
    <property type="protein sequence ID" value="OPX47481.1"/>
    <property type="molecule type" value="Genomic_DNA"/>
</dbReference>
<feature type="transmembrane region" description="Helical" evidence="1">
    <location>
        <begin position="66"/>
        <end position="94"/>
    </location>
</feature>
<evidence type="ECO:0000313" key="2">
    <source>
        <dbReference type="EMBL" id="OPX47481.1"/>
    </source>
</evidence>
<reference evidence="2 3" key="1">
    <citation type="submission" date="2016-02" db="EMBL/GenBank/DDBJ databases">
        <title>Genome sequence of Clostridium thermobutyricum DSM 4928.</title>
        <authorList>
            <person name="Poehlein A."/>
            <person name="Daniel R."/>
        </authorList>
    </citation>
    <scope>NUCLEOTIDE SEQUENCE [LARGE SCALE GENOMIC DNA]</scope>
    <source>
        <strain evidence="2 3">DSM 4928</strain>
    </source>
</reference>
<feature type="transmembrane region" description="Helical" evidence="1">
    <location>
        <begin position="30"/>
        <end position="54"/>
    </location>
</feature>
<keyword evidence="1" id="KW-0472">Membrane</keyword>
<feature type="transmembrane region" description="Helical" evidence="1">
    <location>
        <begin position="498"/>
        <end position="518"/>
    </location>
</feature>
<dbReference type="Proteomes" id="UP000191448">
    <property type="component" value="Unassembled WGS sequence"/>
</dbReference>
<accession>A0A1V4SUJ1</accession>